<sequence length="81" mass="8917">MQITLSMLESAINYWRQQQPAQGEALCRPASLLAKPYALMIYQHQADVALSSMDADTQQAFEIAWQAIQKAPAATVATSHP</sequence>
<reference evidence="1 2" key="1">
    <citation type="journal article" date="2018" name="Int. J. Syst. Evol. Microbiol.">
        <title>Parvibium lacunae gen. nov., sp. nov., a new member of the family Alcaligenaceae isolated from a freshwater pond.</title>
        <authorList>
            <person name="Chen W.M."/>
            <person name="Xie P.B."/>
            <person name="Hsu M.Y."/>
            <person name="Sheu S.Y."/>
        </authorList>
    </citation>
    <scope>NUCLEOTIDE SEQUENCE [LARGE SCALE GENOMIC DNA]</scope>
    <source>
        <strain evidence="1 2">KMB9</strain>
    </source>
</reference>
<dbReference type="OrthoDB" id="8778662at2"/>
<accession>A0A368L0E2</accession>
<protein>
    <submittedName>
        <fullName evidence="1">DUF3717 domain-containing protein</fullName>
    </submittedName>
</protein>
<dbReference type="AlphaFoldDB" id="A0A368L0E2"/>
<proteinExistence type="predicted"/>
<dbReference type="RefSeq" id="WP_114403173.1">
    <property type="nucleotide sequence ID" value="NZ_QPGB01000004.1"/>
</dbReference>
<comment type="caution">
    <text evidence="1">The sequence shown here is derived from an EMBL/GenBank/DDBJ whole genome shotgun (WGS) entry which is preliminary data.</text>
</comment>
<dbReference type="EMBL" id="QPGB01000004">
    <property type="protein sequence ID" value="RCS57031.1"/>
    <property type="molecule type" value="Genomic_DNA"/>
</dbReference>
<gene>
    <name evidence="1" type="ORF">DU000_09495</name>
</gene>
<dbReference type="InterPro" id="IPR022191">
    <property type="entry name" value="DUF3717"/>
</dbReference>
<name>A0A368L0E2_9BURK</name>
<evidence type="ECO:0000313" key="1">
    <source>
        <dbReference type="EMBL" id="RCS57031.1"/>
    </source>
</evidence>
<evidence type="ECO:0000313" key="2">
    <source>
        <dbReference type="Proteomes" id="UP000252357"/>
    </source>
</evidence>
<keyword evidence="2" id="KW-1185">Reference proteome</keyword>
<organism evidence="1 2">
    <name type="scientific">Parvibium lacunae</name>
    <dbReference type="NCBI Taxonomy" id="1888893"/>
    <lineage>
        <taxon>Bacteria</taxon>
        <taxon>Pseudomonadati</taxon>
        <taxon>Pseudomonadota</taxon>
        <taxon>Betaproteobacteria</taxon>
        <taxon>Burkholderiales</taxon>
        <taxon>Alcaligenaceae</taxon>
        <taxon>Parvibium</taxon>
    </lineage>
</organism>
<dbReference type="Proteomes" id="UP000252357">
    <property type="component" value="Unassembled WGS sequence"/>
</dbReference>
<dbReference type="Pfam" id="PF12512">
    <property type="entry name" value="DUF3717"/>
    <property type="match status" value="1"/>
</dbReference>